<dbReference type="GO" id="GO:0016301">
    <property type="term" value="F:kinase activity"/>
    <property type="evidence" value="ECO:0007669"/>
    <property type="project" value="InterPro"/>
</dbReference>
<keyword evidence="1" id="KW-0547">Nucleotide-binding</keyword>
<keyword evidence="2" id="KW-0067">ATP-binding</keyword>
<dbReference type="AlphaFoldDB" id="A0A7S2LG65"/>
<evidence type="ECO:0000313" key="4">
    <source>
        <dbReference type="EMBL" id="CAD9604307.1"/>
    </source>
</evidence>
<proteinExistence type="predicted"/>
<accession>A0A7S2LG65</accession>
<dbReference type="InterPro" id="IPR027417">
    <property type="entry name" value="P-loop_NTPase"/>
</dbReference>
<dbReference type="Pfam" id="PF06414">
    <property type="entry name" value="Zeta_toxin"/>
    <property type="match status" value="1"/>
</dbReference>
<gene>
    <name evidence="4" type="ORF">BRAN1462_LOCUS39051</name>
</gene>
<dbReference type="InterPro" id="IPR010488">
    <property type="entry name" value="Zeta_toxin_domain"/>
</dbReference>
<evidence type="ECO:0000256" key="1">
    <source>
        <dbReference type="ARBA" id="ARBA00022741"/>
    </source>
</evidence>
<organism evidence="4">
    <name type="scientific">Zooxanthella nutricula</name>
    <dbReference type="NCBI Taxonomy" id="1333877"/>
    <lineage>
        <taxon>Eukaryota</taxon>
        <taxon>Sar</taxon>
        <taxon>Alveolata</taxon>
        <taxon>Dinophyceae</taxon>
        <taxon>Peridiniales</taxon>
        <taxon>Peridiniales incertae sedis</taxon>
        <taxon>Zooxanthella</taxon>
    </lineage>
</organism>
<protein>
    <recommendedName>
        <fullName evidence="3">Zeta toxin domain-containing protein</fullName>
    </recommendedName>
</protein>
<name>A0A7S2LG65_9DINO</name>
<dbReference type="GO" id="GO:0005524">
    <property type="term" value="F:ATP binding"/>
    <property type="evidence" value="ECO:0007669"/>
    <property type="project" value="UniProtKB-KW"/>
</dbReference>
<feature type="domain" description="Zeta toxin" evidence="3">
    <location>
        <begin position="2"/>
        <end position="96"/>
    </location>
</feature>
<sequence length="356" mass="39861">MMEIAQEVAMGLRQNVWVDGSLRDADFYSGQFRDIRHRYPHYRIAMFYVNASEPVIRERILRRAEATGRNVPEHLIRASLEAMDRSLNVLTPLCDFVARISNEGAAPVLKAFETVNNSGSWELVSSRFARVAPLKHEFPNALAPFALEVLPGGMSVEFRETGGRRDARVLSVGGPGPECAVLQQRLRELFPEGPIVSLTPPMPLTLPEHDRKLAGISKEASAVGWMYPVEDMKGPRELARLGWSRQDIEHSVIHLLIRGGFWYTDSQGRVVQVSAVTNADAAQCFVQFGPGELQPASVKDRFPGERWHPPPRRYREADAYAWLSPREVVSGERLGGEHGAFLFKLPHGLMLFPVMA</sequence>
<evidence type="ECO:0000256" key="2">
    <source>
        <dbReference type="ARBA" id="ARBA00022840"/>
    </source>
</evidence>
<reference evidence="4" key="1">
    <citation type="submission" date="2021-01" db="EMBL/GenBank/DDBJ databases">
        <authorList>
            <person name="Corre E."/>
            <person name="Pelletier E."/>
            <person name="Niang G."/>
            <person name="Scheremetjew M."/>
            <person name="Finn R."/>
            <person name="Kale V."/>
            <person name="Holt S."/>
            <person name="Cochrane G."/>
            <person name="Meng A."/>
            <person name="Brown T."/>
            <person name="Cohen L."/>
        </authorList>
    </citation>
    <scope>NUCLEOTIDE SEQUENCE</scope>
    <source>
        <strain evidence="4">RCC3387</strain>
    </source>
</reference>
<dbReference type="EMBL" id="HBGW01061251">
    <property type="protein sequence ID" value="CAD9604307.1"/>
    <property type="molecule type" value="Transcribed_RNA"/>
</dbReference>
<evidence type="ECO:0000259" key="3">
    <source>
        <dbReference type="Pfam" id="PF06414"/>
    </source>
</evidence>
<dbReference type="Gene3D" id="3.40.50.300">
    <property type="entry name" value="P-loop containing nucleotide triphosphate hydrolases"/>
    <property type="match status" value="1"/>
</dbReference>